<feature type="domain" description="Glycosyl transferase family 1" evidence="2">
    <location>
        <begin position="223"/>
        <end position="381"/>
    </location>
</feature>
<dbReference type="CDD" id="cd03809">
    <property type="entry name" value="GT4_MtfB-like"/>
    <property type="match status" value="1"/>
</dbReference>
<proteinExistence type="predicted"/>
<sequence length="661" mass="73088">MHILIDVQGLQSASKYRGIGRSTMAMSRAIIRNAGEHRVSILLNGMFSLDNIREVRQAYQDVLPASEIYTFSAQGPVAACDAANAERNRAAHISRDVAIAHINPDVVFVISFFEGHVDEYIVSIPDYPVTWRTVCVCHDLIPLLNPETYLADINFRQFYTNKLHEYERADAIFAISASAAEEVEKYTAIDVSRVINISSAVEPEFRVLALTPAQKQDFRQRYQLPETFMMTLAMIEPSKNIETLIKAYSQLPETWRNGCPLVLACKIRPAELAQIQRLSARCGLTPEQVLFTGYLPDSDLIILYNLCKLFVFPSLHEGFGLPPLEAMSCGAPTLSSNATSLPEVIGWPEAMFDPTDIQAMRDSMLRALEDEDYYQQLKNHALTQAAKFSWDRTAQLALAGFERVMNSQMVLSPPQMDARQFTAVAIERLVSRVTLNQESDRLGVAWALVQNAFSESTPRLLVDASAMMALGDTAAAPLTHRLITTLLSTGIANYSLRVVYALQEGGYRYAVVNQDGHLAAARAQDDPVLFARRDVLLVAEPQNRLSARQQAELDALVRSGTQVVFWLSHDELAAPLLATSQQACPPDDAGLRAMFVYADRIICPSSAIAAELQRCLTQWAKQIALNPALEIDSLEADDMPATAGDDIQQLIARLPLAAPGT</sequence>
<name>A0ABS5YEB6_9GAMM</name>
<gene>
    <name evidence="3" type="ORF">JZM24_16300</name>
</gene>
<dbReference type="EMBL" id="JAFJYC010000002">
    <property type="protein sequence ID" value="MBT9433281.1"/>
    <property type="molecule type" value="Genomic_DNA"/>
</dbReference>
<dbReference type="RefSeq" id="WP_215670985.1">
    <property type="nucleotide sequence ID" value="NZ_JAFJYC010000002.1"/>
</dbReference>
<dbReference type="PANTHER" id="PTHR46401">
    <property type="entry name" value="GLYCOSYLTRANSFERASE WBBK-RELATED"/>
    <property type="match status" value="1"/>
</dbReference>
<comment type="caution">
    <text evidence="3">The sequence shown here is derived from an EMBL/GenBank/DDBJ whole genome shotgun (WGS) entry which is preliminary data.</text>
</comment>
<dbReference type="Pfam" id="PF00534">
    <property type="entry name" value="Glycos_transf_1"/>
    <property type="match status" value="1"/>
</dbReference>
<dbReference type="InterPro" id="IPR001296">
    <property type="entry name" value="Glyco_trans_1"/>
</dbReference>
<keyword evidence="4" id="KW-1185">Reference proteome</keyword>
<dbReference type="PANTHER" id="PTHR46401:SF2">
    <property type="entry name" value="GLYCOSYLTRANSFERASE WBBK-RELATED"/>
    <property type="match status" value="1"/>
</dbReference>
<dbReference type="SUPFAM" id="SSF53756">
    <property type="entry name" value="UDP-Glycosyltransferase/glycogen phosphorylase"/>
    <property type="match status" value="1"/>
</dbReference>
<organism evidence="3 4">
    <name type="scientific">Candidatus Sodalis endolongispinus</name>
    <dbReference type="NCBI Taxonomy" id="2812662"/>
    <lineage>
        <taxon>Bacteria</taxon>
        <taxon>Pseudomonadati</taxon>
        <taxon>Pseudomonadota</taxon>
        <taxon>Gammaproteobacteria</taxon>
        <taxon>Enterobacterales</taxon>
        <taxon>Bruguierivoracaceae</taxon>
        <taxon>Sodalis</taxon>
    </lineage>
</organism>
<evidence type="ECO:0000313" key="4">
    <source>
        <dbReference type="Proteomes" id="UP000811282"/>
    </source>
</evidence>
<protein>
    <submittedName>
        <fullName evidence="3">Glycosyltransferase</fullName>
    </submittedName>
</protein>
<dbReference type="Gene3D" id="3.40.50.2000">
    <property type="entry name" value="Glycogen Phosphorylase B"/>
    <property type="match status" value="2"/>
</dbReference>
<evidence type="ECO:0000256" key="1">
    <source>
        <dbReference type="ARBA" id="ARBA00022679"/>
    </source>
</evidence>
<evidence type="ECO:0000313" key="3">
    <source>
        <dbReference type="EMBL" id="MBT9433281.1"/>
    </source>
</evidence>
<dbReference type="Proteomes" id="UP000811282">
    <property type="component" value="Unassembled WGS sequence"/>
</dbReference>
<keyword evidence="1" id="KW-0808">Transferase</keyword>
<reference evidence="3 4" key="1">
    <citation type="journal article" date="2021" name="Genome Biol. Evol.">
        <title>The evolution of interdependence in a four-way mealybug symbiosis.</title>
        <authorList>
            <person name="Garber A.I."/>
            <person name="Kupper M."/>
            <person name="Laetsch D.R."/>
            <person name="Weldon S.R."/>
            <person name="Ladinsky M.S."/>
            <person name="Bjorkman P.J."/>
            <person name="McCutcheon J.P."/>
        </authorList>
    </citation>
    <scope>NUCLEOTIDE SEQUENCE [LARGE SCALE GENOMIC DNA]</scope>
    <source>
        <strain evidence="3">SOD</strain>
    </source>
</reference>
<evidence type="ECO:0000259" key="2">
    <source>
        <dbReference type="Pfam" id="PF00534"/>
    </source>
</evidence>
<accession>A0ABS5YEB6</accession>